<dbReference type="Proteomes" id="UP001050975">
    <property type="component" value="Unassembled WGS sequence"/>
</dbReference>
<sequence length="176" mass="19268">MIESSGKQLVLGIGQDTDPLTRMRTLKVSLFDVTDIKNPKEVESFLFEGQYTSSEAQWDHHAVSYFPGSDILAIPFQKSWNSQALRVFHVDGVDGLTVLGDIKHEGEPIRRSLRIGDDLYAISDKQVTAYNLGTLQQVGQVVLPDSGSKGFGGLIWSDPLPSDTFTSIVSTPATLV</sequence>
<proteinExistence type="predicted"/>
<gene>
    <name evidence="1" type="ORF">MiSe_94620</name>
</gene>
<dbReference type="AlphaFoldDB" id="A0AAV3XRW3"/>
<keyword evidence="2" id="KW-1185">Reference proteome</keyword>
<evidence type="ECO:0000313" key="1">
    <source>
        <dbReference type="EMBL" id="GET44631.1"/>
    </source>
</evidence>
<organism evidence="1 2">
    <name type="scientific">Microseira wollei NIES-4236</name>
    <dbReference type="NCBI Taxonomy" id="2530354"/>
    <lineage>
        <taxon>Bacteria</taxon>
        <taxon>Bacillati</taxon>
        <taxon>Cyanobacteriota</taxon>
        <taxon>Cyanophyceae</taxon>
        <taxon>Oscillatoriophycideae</taxon>
        <taxon>Aerosakkonematales</taxon>
        <taxon>Aerosakkonemataceae</taxon>
        <taxon>Microseira</taxon>
    </lineage>
</organism>
<dbReference type="Pfam" id="PF09826">
    <property type="entry name" value="Beta_propel"/>
    <property type="match status" value="1"/>
</dbReference>
<evidence type="ECO:0000313" key="2">
    <source>
        <dbReference type="Proteomes" id="UP001050975"/>
    </source>
</evidence>
<protein>
    <submittedName>
        <fullName evidence="1">Uncharacterized protein</fullName>
    </submittedName>
</protein>
<dbReference type="InterPro" id="IPR019198">
    <property type="entry name" value="Beta_propeller_containing"/>
</dbReference>
<name>A0AAV3XRW3_9CYAN</name>
<comment type="caution">
    <text evidence="1">The sequence shown here is derived from an EMBL/GenBank/DDBJ whole genome shotgun (WGS) entry which is preliminary data.</text>
</comment>
<accession>A0AAV3XRW3</accession>
<reference evidence="1" key="1">
    <citation type="submission" date="2019-10" db="EMBL/GenBank/DDBJ databases">
        <title>Draft genome sequece of Microseira wollei NIES-4236.</title>
        <authorList>
            <person name="Yamaguchi H."/>
            <person name="Suzuki S."/>
            <person name="Kawachi M."/>
        </authorList>
    </citation>
    <scope>NUCLEOTIDE SEQUENCE</scope>
    <source>
        <strain evidence="1">NIES-4236</strain>
    </source>
</reference>
<dbReference type="EMBL" id="BLAY01000463">
    <property type="protein sequence ID" value="GET44631.1"/>
    <property type="molecule type" value="Genomic_DNA"/>
</dbReference>